<evidence type="ECO:0000313" key="3">
    <source>
        <dbReference type="Proteomes" id="UP000324800"/>
    </source>
</evidence>
<evidence type="ECO:0000313" key="2">
    <source>
        <dbReference type="EMBL" id="KAA6372613.1"/>
    </source>
</evidence>
<name>A0A5J4UQM5_9EUKA</name>
<sequence>MNEKVIPNVKKLNDLLNVVVLYNDVYCDDNLKDVSLNDVHVNEDHYDVLLNDFHVYVHYSAFLMYASIHLNANGIILVLLPILDLIYIQYLHLLQSLH</sequence>
<evidence type="ECO:0000256" key="1">
    <source>
        <dbReference type="SAM" id="Phobius"/>
    </source>
</evidence>
<comment type="caution">
    <text evidence="2">The sequence shown here is derived from an EMBL/GenBank/DDBJ whole genome shotgun (WGS) entry which is preliminary data.</text>
</comment>
<dbReference type="Proteomes" id="UP000324800">
    <property type="component" value="Unassembled WGS sequence"/>
</dbReference>
<dbReference type="EMBL" id="SNRW01013450">
    <property type="protein sequence ID" value="KAA6372613.1"/>
    <property type="molecule type" value="Genomic_DNA"/>
</dbReference>
<keyword evidence="1" id="KW-0812">Transmembrane</keyword>
<accession>A0A5J4UQM5</accession>
<feature type="transmembrane region" description="Helical" evidence="1">
    <location>
        <begin position="62"/>
        <end position="88"/>
    </location>
</feature>
<protein>
    <submittedName>
        <fullName evidence="2">Uncharacterized protein</fullName>
    </submittedName>
</protein>
<proteinExistence type="predicted"/>
<keyword evidence="1" id="KW-0472">Membrane</keyword>
<organism evidence="2 3">
    <name type="scientific">Streblomastix strix</name>
    <dbReference type="NCBI Taxonomy" id="222440"/>
    <lineage>
        <taxon>Eukaryota</taxon>
        <taxon>Metamonada</taxon>
        <taxon>Preaxostyla</taxon>
        <taxon>Oxymonadida</taxon>
        <taxon>Streblomastigidae</taxon>
        <taxon>Streblomastix</taxon>
    </lineage>
</organism>
<dbReference type="AlphaFoldDB" id="A0A5J4UQM5"/>
<reference evidence="2 3" key="1">
    <citation type="submission" date="2019-03" db="EMBL/GenBank/DDBJ databases">
        <title>Single cell metagenomics reveals metabolic interactions within the superorganism composed of flagellate Streblomastix strix and complex community of Bacteroidetes bacteria on its surface.</title>
        <authorList>
            <person name="Treitli S.C."/>
            <person name="Kolisko M."/>
            <person name="Husnik F."/>
            <person name="Keeling P."/>
            <person name="Hampl V."/>
        </authorList>
    </citation>
    <scope>NUCLEOTIDE SEQUENCE [LARGE SCALE GENOMIC DNA]</scope>
    <source>
        <strain evidence="2">ST1C</strain>
    </source>
</reference>
<gene>
    <name evidence="2" type="ORF">EZS28_031861</name>
</gene>
<keyword evidence="1" id="KW-1133">Transmembrane helix</keyword>